<reference evidence="2 3" key="1">
    <citation type="submission" date="2017-09" db="EMBL/GenBank/DDBJ databases">
        <authorList>
            <person name="Ehlers B."/>
            <person name="Leendertz F.H."/>
        </authorList>
    </citation>
    <scope>NUCLEOTIDE SEQUENCE [LARGE SCALE GENOMIC DNA]</scope>
    <source>
        <strain evidence="2 3">DSM 18289</strain>
    </source>
</reference>
<gene>
    <name evidence="2" type="ORF">SAMN06265368_3970</name>
</gene>
<dbReference type="Proteomes" id="UP000219439">
    <property type="component" value="Unassembled WGS sequence"/>
</dbReference>
<evidence type="ECO:0000256" key="1">
    <source>
        <dbReference type="SAM" id="SignalP"/>
    </source>
</evidence>
<dbReference type="AlphaFoldDB" id="A0A285PGN4"/>
<keyword evidence="3" id="KW-1185">Reference proteome</keyword>
<evidence type="ECO:0000313" key="2">
    <source>
        <dbReference type="EMBL" id="SNZ20859.1"/>
    </source>
</evidence>
<evidence type="ECO:0000313" key="3">
    <source>
        <dbReference type="Proteomes" id="UP000219439"/>
    </source>
</evidence>
<keyword evidence="1" id="KW-0732">Signal</keyword>
<dbReference type="EMBL" id="OBEL01000006">
    <property type="protein sequence ID" value="SNZ20859.1"/>
    <property type="molecule type" value="Genomic_DNA"/>
</dbReference>
<feature type="chain" id="PRO_5012334711" evidence="1">
    <location>
        <begin position="27"/>
        <end position="135"/>
    </location>
</feature>
<feature type="signal peptide" evidence="1">
    <location>
        <begin position="1"/>
        <end position="26"/>
    </location>
</feature>
<accession>A0A285PGN4</accession>
<dbReference type="RefSeq" id="WP_097155241.1">
    <property type="nucleotide sequence ID" value="NZ_OBEL01000006.1"/>
</dbReference>
<dbReference type="OrthoDB" id="9808546at2"/>
<name>A0A285PGN4_9HYPH</name>
<sequence>MTNFKLSTLACAAISSALITSSPAHAHALPSCDDSGVLAKVSHQLFIGEKNVVQSGDPITQLTKTRQTKLRENGPRTIAQRYCRAKGYTEHGRKKTVYYVIEQHTGFASFSYGVEACISGRDPWKIHGAYCRSVR</sequence>
<protein>
    <submittedName>
        <fullName evidence="2">Uncharacterized protein</fullName>
    </submittedName>
</protein>
<organism evidence="2 3">
    <name type="scientific">Cohaesibacter gelatinilyticus</name>
    <dbReference type="NCBI Taxonomy" id="372072"/>
    <lineage>
        <taxon>Bacteria</taxon>
        <taxon>Pseudomonadati</taxon>
        <taxon>Pseudomonadota</taxon>
        <taxon>Alphaproteobacteria</taxon>
        <taxon>Hyphomicrobiales</taxon>
        <taxon>Cohaesibacteraceae</taxon>
    </lineage>
</organism>
<proteinExistence type="predicted"/>